<evidence type="ECO:0000256" key="5">
    <source>
        <dbReference type="ARBA" id="ARBA00022989"/>
    </source>
</evidence>
<dbReference type="GO" id="GO:0009272">
    <property type="term" value="P:fungal-type cell wall biogenesis"/>
    <property type="evidence" value="ECO:0007669"/>
    <property type="project" value="TreeGrafter"/>
</dbReference>
<evidence type="ECO:0000256" key="4">
    <source>
        <dbReference type="ARBA" id="ARBA00022729"/>
    </source>
</evidence>
<comment type="similarity">
    <text evidence="2">Belongs to the transient receptor potential (TRP) ion channel family.</text>
</comment>
<keyword evidence="4 9" id="KW-0732">Signal</keyword>
<evidence type="ECO:0000256" key="9">
    <source>
        <dbReference type="SAM" id="SignalP"/>
    </source>
</evidence>
<dbReference type="Pfam" id="PF06011">
    <property type="entry name" value="TRP"/>
    <property type="match status" value="1"/>
</dbReference>
<feature type="transmembrane region" description="Helical" evidence="8">
    <location>
        <begin position="413"/>
        <end position="433"/>
    </location>
</feature>
<feature type="transmembrane region" description="Helical" evidence="8">
    <location>
        <begin position="362"/>
        <end position="392"/>
    </location>
</feature>
<feature type="chain" id="PRO_5040449760" evidence="9">
    <location>
        <begin position="24"/>
        <end position="749"/>
    </location>
</feature>
<dbReference type="InterPro" id="IPR040241">
    <property type="entry name" value="TRP_Flc/Pkd2-like"/>
</dbReference>
<feature type="region of interest" description="Disordered" evidence="7">
    <location>
        <begin position="618"/>
        <end position="669"/>
    </location>
</feature>
<dbReference type="EMBL" id="BRPK01000004">
    <property type="protein sequence ID" value="GLB37155.1"/>
    <property type="molecule type" value="Genomic_DNA"/>
</dbReference>
<proteinExistence type="inferred from homology"/>
<organism evidence="11 12">
    <name type="scientific">Lyophyllum shimeji</name>
    <name type="common">Hon-shimeji</name>
    <name type="synonym">Tricholoma shimeji</name>
    <dbReference type="NCBI Taxonomy" id="47721"/>
    <lineage>
        <taxon>Eukaryota</taxon>
        <taxon>Fungi</taxon>
        <taxon>Dikarya</taxon>
        <taxon>Basidiomycota</taxon>
        <taxon>Agaricomycotina</taxon>
        <taxon>Agaricomycetes</taxon>
        <taxon>Agaricomycetidae</taxon>
        <taxon>Agaricales</taxon>
        <taxon>Tricholomatineae</taxon>
        <taxon>Lyophyllaceae</taxon>
        <taxon>Lyophyllum</taxon>
    </lineage>
</organism>
<sequence length="749" mass="81491">MFFSLARLRAAIFSSLLLSTSVAFSREQSLFTSSVTYCEPPETLLIQQFDVAYFAKNQSISFNISAASVQANVNVTANLLLNVYGIRAINITLDLCHILGGALCPLPMYNFTGSDSISLPESLGVQDKIPGIAFKIPDLEGVAQLVLTEVGTGVVKACVQATLSNGWSTHQNAVEWVTGGVALATLLPSIWHSLTPDALLPFRLIDLLLLYQTITSSSFLSLNYPSTYRAFTLNFAWAMGLFSTSPSSSLQSSIDRMRHLTGGKLANSTSASPVGLVNRKLSPYNFLGGHPVVPSPLNRRSIDTFDLSELANVTHTKILSTLASDSATQGGNVQTVTTSSSNVLQAGIPIFVNFLHIATANAFMTIFLCALILIACALGMFALGFAFVYFLGRQSSDRKYRSKSGYPSFVRAWTIRLALVLLSPILVFSFYQWTLKDSWLAILLSVIAFLVLLGALLYPTLLVLRYARHEGREALYNDAKYLASNGALYAQYRVPRFYFFLPLLVVSFLKAIAIAFIKGSGEVQVILMVILEGLTVVSYLVLRPSRTRGSDIFSTFLAIMRLVCTGLMISFVERLNVAPIPRVVIGLVIAVLFSITVLVTYVNLLINSGIERLWTGRSARTSDRSGSTNASIMEKGEHAAADKSSSSEHIGRPNNPTPDSGDQLDPGFLHPFLVSPTETEITSACTSNRTSATMTVGSLLPRRWSLTPLNSPTGSSQAHDPTSYNSHSNHVLARYSDTPPSLRHGQERT</sequence>
<evidence type="ECO:0000256" key="8">
    <source>
        <dbReference type="SAM" id="Phobius"/>
    </source>
</evidence>
<dbReference type="Proteomes" id="UP001063166">
    <property type="component" value="Unassembled WGS sequence"/>
</dbReference>
<dbReference type="InterPro" id="IPR010308">
    <property type="entry name" value="TRP_C"/>
</dbReference>
<dbReference type="GO" id="GO:0016020">
    <property type="term" value="C:membrane"/>
    <property type="evidence" value="ECO:0007669"/>
    <property type="project" value="UniProtKB-SubCell"/>
</dbReference>
<accession>A0A9P3PJ51</accession>
<feature type="transmembrane region" description="Helical" evidence="8">
    <location>
        <begin position="523"/>
        <end position="542"/>
    </location>
</feature>
<evidence type="ECO:0000313" key="12">
    <source>
        <dbReference type="Proteomes" id="UP001063166"/>
    </source>
</evidence>
<dbReference type="PANTHER" id="PTHR31145:SF2">
    <property type="entry name" value="FLAVIN CARRIER PROTEIN 2"/>
    <property type="match status" value="1"/>
</dbReference>
<feature type="transmembrane region" description="Helical" evidence="8">
    <location>
        <begin position="584"/>
        <end position="606"/>
    </location>
</feature>
<comment type="caution">
    <text evidence="11">The sequence shown here is derived from an EMBL/GenBank/DDBJ whole genome shotgun (WGS) entry which is preliminary data.</text>
</comment>
<evidence type="ECO:0000256" key="2">
    <source>
        <dbReference type="ARBA" id="ARBA00010642"/>
    </source>
</evidence>
<reference evidence="11" key="1">
    <citation type="submission" date="2022-07" db="EMBL/GenBank/DDBJ databases">
        <title>The genome of Lyophyllum shimeji provides insight into the initial evolution of ectomycorrhizal fungal genome.</title>
        <authorList>
            <person name="Kobayashi Y."/>
            <person name="Shibata T."/>
            <person name="Hirakawa H."/>
            <person name="Shigenobu S."/>
            <person name="Nishiyama T."/>
            <person name="Yamada A."/>
            <person name="Hasebe M."/>
            <person name="Kawaguchi M."/>
        </authorList>
    </citation>
    <scope>NUCLEOTIDE SEQUENCE</scope>
    <source>
        <strain evidence="11">AT787</strain>
    </source>
</reference>
<evidence type="ECO:0000259" key="10">
    <source>
        <dbReference type="SMART" id="SM01320"/>
    </source>
</evidence>
<dbReference type="SMART" id="SM01320">
    <property type="entry name" value="TRP_N"/>
    <property type="match status" value="1"/>
</dbReference>
<feature type="transmembrane region" description="Helical" evidence="8">
    <location>
        <begin position="554"/>
        <end position="572"/>
    </location>
</feature>
<gene>
    <name evidence="11" type="ORF">LshimejAT787_0402060</name>
</gene>
<feature type="domain" description="ML-like" evidence="10">
    <location>
        <begin position="28"/>
        <end position="170"/>
    </location>
</feature>
<feature type="signal peptide" evidence="9">
    <location>
        <begin position="1"/>
        <end position="23"/>
    </location>
</feature>
<evidence type="ECO:0000256" key="3">
    <source>
        <dbReference type="ARBA" id="ARBA00022692"/>
    </source>
</evidence>
<evidence type="ECO:0000256" key="6">
    <source>
        <dbReference type="ARBA" id="ARBA00023136"/>
    </source>
</evidence>
<comment type="subcellular location">
    <subcellularLocation>
        <location evidence="1">Membrane</location>
        <topology evidence="1">Multi-pass membrane protein</topology>
    </subcellularLocation>
</comment>
<dbReference type="PANTHER" id="PTHR31145">
    <property type="entry name" value="INTEGRAL MEMBRANE PROTEIN (AFU_ORTHOLOGUE AFUA_7G01610)"/>
    <property type="match status" value="1"/>
</dbReference>
<dbReference type="AlphaFoldDB" id="A0A9P3PJ51"/>
<feature type="transmembrane region" description="Helical" evidence="8">
    <location>
        <begin position="497"/>
        <end position="517"/>
    </location>
</feature>
<keyword evidence="5 8" id="KW-1133">Transmembrane helix</keyword>
<feature type="compositionally biased region" description="Basic and acidic residues" evidence="7">
    <location>
        <begin position="634"/>
        <end position="651"/>
    </location>
</feature>
<evidence type="ECO:0000313" key="11">
    <source>
        <dbReference type="EMBL" id="GLB37155.1"/>
    </source>
</evidence>
<dbReference type="OrthoDB" id="2115177at2759"/>
<keyword evidence="6 8" id="KW-0472">Membrane</keyword>
<dbReference type="GO" id="GO:0055085">
    <property type="term" value="P:transmembrane transport"/>
    <property type="evidence" value="ECO:0007669"/>
    <property type="project" value="TreeGrafter"/>
</dbReference>
<dbReference type="Pfam" id="PF14558">
    <property type="entry name" value="TRP_N"/>
    <property type="match status" value="1"/>
</dbReference>
<keyword evidence="3 8" id="KW-0812">Transmembrane</keyword>
<feature type="compositionally biased region" description="Polar residues" evidence="7">
    <location>
        <begin position="707"/>
        <end position="729"/>
    </location>
</feature>
<dbReference type="InterPro" id="IPR032800">
    <property type="entry name" value="TRP_N"/>
</dbReference>
<feature type="region of interest" description="Disordered" evidence="7">
    <location>
        <begin position="705"/>
        <end position="749"/>
    </location>
</feature>
<name>A0A9P3PJ51_LYOSH</name>
<keyword evidence="12" id="KW-1185">Reference proteome</keyword>
<protein>
    <submittedName>
        <fullName evidence="11">Integral to membrane protein</fullName>
    </submittedName>
</protein>
<feature type="transmembrane region" description="Helical" evidence="8">
    <location>
        <begin position="439"/>
        <end position="464"/>
    </location>
</feature>
<evidence type="ECO:0000256" key="7">
    <source>
        <dbReference type="SAM" id="MobiDB-lite"/>
    </source>
</evidence>
<evidence type="ECO:0000256" key="1">
    <source>
        <dbReference type="ARBA" id="ARBA00004141"/>
    </source>
</evidence>